<feature type="region of interest" description="Disordered" evidence="1">
    <location>
        <begin position="102"/>
        <end position="121"/>
    </location>
</feature>
<feature type="compositionally biased region" description="Polar residues" evidence="1">
    <location>
        <begin position="36"/>
        <end position="51"/>
    </location>
</feature>
<gene>
    <name evidence="2" type="ORF">TEMA_24090</name>
</gene>
<reference evidence="2 3" key="1">
    <citation type="submission" date="2022-07" db="EMBL/GenBank/DDBJ databases">
        <title>Genome sequence of Terrisporobacter mayombei DSM6539.</title>
        <authorList>
            <person name="Boeer T."/>
            <person name="Bengelsdorf F.R."/>
            <person name="Daniel R."/>
            <person name="Poehlein A."/>
        </authorList>
    </citation>
    <scope>NUCLEOTIDE SEQUENCE [LARGE SCALE GENOMIC DNA]</scope>
    <source>
        <strain evidence="2 3">DSM 6539</strain>
    </source>
</reference>
<dbReference type="EMBL" id="CP101637">
    <property type="protein sequence ID" value="WMT82056.1"/>
    <property type="molecule type" value="Genomic_DNA"/>
</dbReference>
<accession>A0ABY9Q260</accession>
<evidence type="ECO:0000313" key="3">
    <source>
        <dbReference type="Proteomes" id="UP001235030"/>
    </source>
</evidence>
<sequence>MKVNSIGASNYKNNYKLSNDSINLKNNNETKKNDSKTSIYKKNTVESNGDNISKEPEETKEKIETKIITINGSRVLLTLKDGKVFSSIKISEDSNIMEDINKKSSTESISEELNTVQEDSN</sequence>
<protein>
    <submittedName>
        <fullName evidence="2">Uncharacterized protein</fullName>
    </submittedName>
</protein>
<name>A0ABY9Q260_9FIRM</name>
<dbReference type="RefSeq" id="WP_228104157.1">
    <property type="nucleotide sequence ID" value="NZ_CP101637.1"/>
</dbReference>
<evidence type="ECO:0000256" key="1">
    <source>
        <dbReference type="SAM" id="MobiDB-lite"/>
    </source>
</evidence>
<feature type="region of interest" description="Disordered" evidence="1">
    <location>
        <begin position="18"/>
        <end position="58"/>
    </location>
</feature>
<keyword evidence="3" id="KW-1185">Reference proteome</keyword>
<proteinExistence type="predicted"/>
<evidence type="ECO:0000313" key="2">
    <source>
        <dbReference type="EMBL" id="WMT82056.1"/>
    </source>
</evidence>
<feature type="compositionally biased region" description="Polar residues" evidence="1">
    <location>
        <begin position="18"/>
        <end position="27"/>
    </location>
</feature>
<feature type="compositionally biased region" description="Polar residues" evidence="1">
    <location>
        <begin position="106"/>
        <end position="121"/>
    </location>
</feature>
<organism evidence="2 3">
    <name type="scientific">Terrisporobacter mayombei</name>
    <dbReference type="NCBI Taxonomy" id="1541"/>
    <lineage>
        <taxon>Bacteria</taxon>
        <taxon>Bacillati</taxon>
        <taxon>Bacillota</taxon>
        <taxon>Clostridia</taxon>
        <taxon>Peptostreptococcales</taxon>
        <taxon>Peptostreptococcaceae</taxon>
        <taxon>Terrisporobacter</taxon>
    </lineage>
</organism>
<dbReference type="Proteomes" id="UP001235030">
    <property type="component" value="Chromosome"/>
</dbReference>